<evidence type="ECO:0000313" key="2">
    <source>
        <dbReference type="WBParaSite" id="ES5_v2.g24462.t1"/>
    </source>
</evidence>
<proteinExistence type="predicted"/>
<dbReference type="WBParaSite" id="ES5_v2.g24462.t1">
    <property type="protein sequence ID" value="ES5_v2.g24462.t1"/>
    <property type="gene ID" value="ES5_v2.g24462"/>
</dbReference>
<accession>A0AC34G4P5</accession>
<dbReference type="Proteomes" id="UP000887579">
    <property type="component" value="Unplaced"/>
</dbReference>
<organism evidence="1 2">
    <name type="scientific">Panagrolaimus sp. ES5</name>
    <dbReference type="NCBI Taxonomy" id="591445"/>
    <lineage>
        <taxon>Eukaryota</taxon>
        <taxon>Metazoa</taxon>
        <taxon>Ecdysozoa</taxon>
        <taxon>Nematoda</taxon>
        <taxon>Chromadorea</taxon>
        <taxon>Rhabditida</taxon>
        <taxon>Tylenchina</taxon>
        <taxon>Panagrolaimomorpha</taxon>
        <taxon>Panagrolaimoidea</taxon>
        <taxon>Panagrolaimidae</taxon>
        <taxon>Panagrolaimus</taxon>
    </lineage>
</organism>
<evidence type="ECO:0000313" key="1">
    <source>
        <dbReference type="Proteomes" id="UP000887579"/>
    </source>
</evidence>
<sequence>MSPPTTTSRFGTKAIHAGQDPEKWGSNEVIPPITRSTTFKQTHPGVYKAHDYSRCSNPSRDVLQELLATLENAKY</sequence>
<reference evidence="2" key="1">
    <citation type="submission" date="2022-11" db="UniProtKB">
        <authorList>
            <consortium name="WormBaseParasite"/>
        </authorList>
    </citation>
    <scope>IDENTIFICATION</scope>
</reference>
<name>A0AC34G4P5_9BILA</name>
<protein>
    <submittedName>
        <fullName evidence="2">Cystathionine gamma-lyase</fullName>
    </submittedName>
</protein>